<dbReference type="Proteomes" id="UP000199206">
    <property type="component" value="Unassembled WGS sequence"/>
</dbReference>
<proteinExistence type="predicted"/>
<evidence type="ECO:0000256" key="1">
    <source>
        <dbReference type="SAM" id="MobiDB-lite"/>
    </source>
</evidence>
<evidence type="ECO:0000313" key="2">
    <source>
        <dbReference type="EMBL" id="SEM88780.1"/>
    </source>
</evidence>
<dbReference type="AlphaFoldDB" id="A0A1H8C140"/>
<sequence>MRIPDGKKIPQPVVNEKDDLPHAPRGGEGWNCGNGGLGSRLVLCLVESGRVQVDVRTLEYLDNLANDAGPKFVAAMIDRLTRDQEVPF</sequence>
<organism evidence="2 3">
    <name type="scientific">Sphingomonas gellani</name>
    <dbReference type="NCBI Taxonomy" id="1166340"/>
    <lineage>
        <taxon>Bacteria</taxon>
        <taxon>Pseudomonadati</taxon>
        <taxon>Pseudomonadota</taxon>
        <taxon>Alphaproteobacteria</taxon>
        <taxon>Sphingomonadales</taxon>
        <taxon>Sphingomonadaceae</taxon>
        <taxon>Sphingomonas</taxon>
    </lineage>
</organism>
<reference evidence="3" key="1">
    <citation type="submission" date="2016-10" db="EMBL/GenBank/DDBJ databases">
        <authorList>
            <person name="Varghese N."/>
            <person name="Submissions S."/>
        </authorList>
    </citation>
    <scope>NUCLEOTIDE SEQUENCE [LARGE SCALE GENOMIC DNA]</scope>
    <source>
        <strain evidence="3">S6-262</strain>
    </source>
</reference>
<dbReference type="EMBL" id="FOCF01000003">
    <property type="protein sequence ID" value="SEM88780.1"/>
    <property type="molecule type" value="Genomic_DNA"/>
</dbReference>
<gene>
    <name evidence="2" type="ORF">SAMN05192583_1410</name>
</gene>
<dbReference type="STRING" id="1166340.SAMN05192583_1410"/>
<name>A0A1H8C140_9SPHN</name>
<feature type="region of interest" description="Disordered" evidence="1">
    <location>
        <begin position="1"/>
        <end position="31"/>
    </location>
</feature>
<keyword evidence="3" id="KW-1185">Reference proteome</keyword>
<evidence type="ECO:0000313" key="3">
    <source>
        <dbReference type="Proteomes" id="UP000199206"/>
    </source>
</evidence>
<accession>A0A1H8C140</accession>
<dbReference type="RefSeq" id="WP_093664891.1">
    <property type="nucleotide sequence ID" value="NZ_FOCF01000003.1"/>
</dbReference>
<protein>
    <submittedName>
        <fullName evidence="2">Uncharacterized protein</fullName>
    </submittedName>
</protein>